<reference evidence="1" key="1">
    <citation type="journal article" date="2021" name="Nat. Commun.">
        <title>Genetic determinants of endophytism in the Arabidopsis root mycobiome.</title>
        <authorList>
            <person name="Mesny F."/>
            <person name="Miyauchi S."/>
            <person name="Thiergart T."/>
            <person name="Pickel B."/>
            <person name="Atanasova L."/>
            <person name="Karlsson M."/>
            <person name="Huettel B."/>
            <person name="Barry K.W."/>
            <person name="Haridas S."/>
            <person name="Chen C."/>
            <person name="Bauer D."/>
            <person name="Andreopoulos W."/>
            <person name="Pangilinan J."/>
            <person name="LaButti K."/>
            <person name="Riley R."/>
            <person name="Lipzen A."/>
            <person name="Clum A."/>
            <person name="Drula E."/>
            <person name="Henrissat B."/>
            <person name="Kohler A."/>
            <person name="Grigoriev I.V."/>
            <person name="Martin F.M."/>
            <person name="Hacquard S."/>
        </authorList>
    </citation>
    <scope>NUCLEOTIDE SEQUENCE</scope>
    <source>
        <strain evidence="1">MPI-SDFR-AT-0120</strain>
    </source>
</reference>
<organism evidence="1 2">
    <name type="scientific">Paraphoma chrysanthemicola</name>
    <dbReference type="NCBI Taxonomy" id="798071"/>
    <lineage>
        <taxon>Eukaryota</taxon>
        <taxon>Fungi</taxon>
        <taxon>Dikarya</taxon>
        <taxon>Ascomycota</taxon>
        <taxon>Pezizomycotina</taxon>
        <taxon>Dothideomycetes</taxon>
        <taxon>Pleosporomycetidae</taxon>
        <taxon>Pleosporales</taxon>
        <taxon>Pleosporineae</taxon>
        <taxon>Phaeosphaeriaceae</taxon>
        <taxon>Paraphoma</taxon>
    </lineage>
</organism>
<keyword evidence="2" id="KW-1185">Reference proteome</keyword>
<evidence type="ECO:0000313" key="1">
    <source>
        <dbReference type="EMBL" id="KAH7092972.1"/>
    </source>
</evidence>
<dbReference type="AlphaFoldDB" id="A0A8K0W2Q2"/>
<gene>
    <name evidence="1" type="ORF">FB567DRAFT_160369</name>
</gene>
<dbReference type="EMBL" id="JAGMVJ010000002">
    <property type="protein sequence ID" value="KAH7092972.1"/>
    <property type="molecule type" value="Genomic_DNA"/>
</dbReference>
<sequence>MSVVRGFVGGRKGFCMPVSIQRLCSKIPWSERKERSTARSHLPDPHTGGCLGNAGGKLPCALSPKFRSAALIFVVVPCIAQNCAVAQLFAALRYDATAVPHPAVAANGIPSEGNAPPTCLRQLSQLERSNKTRFQSAMAPFSLVRLPSKASASTGVAL</sequence>
<protein>
    <submittedName>
        <fullName evidence="1">Uncharacterized protein</fullName>
    </submittedName>
</protein>
<name>A0A8K0W2Q2_9PLEO</name>
<dbReference type="Proteomes" id="UP000813461">
    <property type="component" value="Unassembled WGS sequence"/>
</dbReference>
<proteinExistence type="predicted"/>
<evidence type="ECO:0000313" key="2">
    <source>
        <dbReference type="Proteomes" id="UP000813461"/>
    </source>
</evidence>
<comment type="caution">
    <text evidence="1">The sequence shown here is derived from an EMBL/GenBank/DDBJ whole genome shotgun (WGS) entry which is preliminary data.</text>
</comment>
<accession>A0A8K0W2Q2</accession>